<dbReference type="SMART" id="SM00389">
    <property type="entry name" value="HOX"/>
    <property type="match status" value="2"/>
</dbReference>
<feature type="region of interest" description="Disordered" evidence="8">
    <location>
        <begin position="193"/>
        <end position="216"/>
    </location>
</feature>
<feature type="domain" description="Homeobox" evidence="9">
    <location>
        <begin position="262"/>
        <end position="322"/>
    </location>
</feature>
<gene>
    <name evidence="10" type="ORF">OFUS_LOCUS1031</name>
</gene>
<feature type="domain" description="Homeobox" evidence="9">
    <location>
        <begin position="209"/>
        <end position="269"/>
    </location>
</feature>
<dbReference type="EMBL" id="CAIIXF020000001">
    <property type="protein sequence ID" value="CAH1773433.1"/>
    <property type="molecule type" value="Genomic_DNA"/>
</dbReference>
<dbReference type="InterPro" id="IPR020479">
    <property type="entry name" value="HD_metazoa"/>
</dbReference>
<dbReference type="OrthoDB" id="6159439at2759"/>
<dbReference type="AlphaFoldDB" id="A0A8S4MYZ0"/>
<evidence type="ECO:0000313" key="10">
    <source>
        <dbReference type="EMBL" id="CAH1773433.1"/>
    </source>
</evidence>
<keyword evidence="4 6" id="KW-0371">Homeobox</keyword>
<dbReference type="CDD" id="cd00086">
    <property type="entry name" value="homeodomain"/>
    <property type="match status" value="2"/>
</dbReference>
<dbReference type="PANTHER" id="PTHR45874">
    <property type="entry name" value="HOMEOBOX PROTEIN ABDOMINAL-B"/>
    <property type="match status" value="1"/>
</dbReference>
<keyword evidence="5 6" id="KW-0539">Nucleus</keyword>
<dbReference type="InterPro" id="IPR001356">
    <property type="entry name" value="HD"/>
</dbReference>
<dbReference type="Proteomes" id="UP000749559">
    <property type="component" value="Unassembled WGS sequence"/>
</dbReference>
<dbReference type="PROSITE" id="PS00027">
    <property type="entry name" value="HOMEOBOX_1"/>
    <property type="match status" value="1"/>
</dbReference>
<evidence type="ECO:0000313" key="11">
    <source>
        <dbReference type="Proteomes" id="UP000749559"/>
    </source>
</evidence>
<comment type="similarity">
    <text evidence="2">Belongs to the Abd-B homeobox family.</text>
</comment>
<dbReference type="Gene3D" id="1.10.10.60">
    <property type="entry name" value="Homeodomain-like"/>
    <property type="match status" value="2"/>
</dbReference>
<dbReference type="Pfam" id="PF00046">
    <property type="entry name" value="Homeodomain"/>
    <property type="match status" value="1"/>
</dbReference>
<proteinExistence type="inferred from homology"/>
<evidence type="ECO:0000256" key="8">
    <source>
        <dbReference type="SAM" id="MobiDB-lite"/>
    </source>
</evidence>
<name>A0A8S4MYZ0_OWEFU</name>
<keyword evidence="11" id="KW-1185">Reference proteome</keyword>
<organism evidence="10 11">
    <name type="scientific">Owenia fusiformis</name>
    <name type="common">Polychaete worm</name>
    <dbReference type="NCBI Taxonomy" id="6347"/>
    <lineage>
        <taxon>Eukaryota</taxon>
        <taxon>Metazoa</taxon>
        <taxon>Spiralia</taxon>
        <taxon>Lophotrochozoa</taxon>
        <taxon>Annelida</taxon>
        <taxon>Polychaeta</taxon>
        <taxon>Sedentaria</taxon>
        <taxon>Canalipalpata</taxon>
        <taxon>Sabellida</taxon>
        <taxon>Oweniida</taxon>
        <taxon>Oweniidae</taxon>
        <taxon>Owenia</taxon>
    </lineage>
</organism>
<dbReference type="PANTHER" id="PTHR45874:SF4">
    <property type="entry name" value="HOMEOBOX PROTEIN ABDOMINAL-B"/>
    <property type="match status" value="1"/>
</dbReference>
<evidence type="ECO:0000256" key="7">
    <source>
        <dbReference type="RuleBase" id="RU000682"/>
    </source>
</evidence>
<evidence type="ECO:0000256" key="4">
    <source>
        <dbReference type="ARBA" id="ARBA00023155"/>
    </source>
</evidence>
<evidence type="ECO:0000259" key="9">
    <source>
        <dbReference type="PROSITE" id="PS50071"/>
    </source>
</evidence>
<evidence type="ECO:0000256" key="5">
    <source>
        <dbReference type="ARBA" id="ARBA00023242"/>
    </source>
</evidence>
<dbReference type="GO" id="GO:0005634">
    <property type="term" value="C:nucleus"/>
    <property type="evidence" value="ECO:0007669"/>
    <property type="project" value="UniProtKB-SubCell"/>
</dbReference>
<feature type="DNA-binding region" description="Homeobox" evidence="6">
    <location>
        <begin position="264"/>
        <end position="323"/>
    </location>
</feature>
<dbReference type="PROSITE" id="PS50071">
    <property type="entry name" value="HOMEOBOX_2"/>
    <property type="match status" value="2"/>
</dbReference>
<evidence type="ECO:0000256" key="2">
    <source>
        <dbReference type="ARBA" id="ARBA00006317"/>
    </source>
</evidence>
<reference evidence="10" key="1">
    <citation type="submission" date="2022-03" db="EMBL/GenBank/DDBJ databases">
        <authorList>
            <person name="Martin C."/>
        </authorList>
    </citation>
    <scope>NUCLEOTIDE SEQUENCE</scope>
</reference>
<dbReference type="SUPFAM" id="SSF46689">
    <property type="entry name" value="Homeodomain-like"/>
    <property type="match status" value="2"/>
</dbReference>
<dbReference type="InterPro" id="IPR017970">
    <property type="entry name" value="Homeobox_CS"/>
</dbReference>
<feature type="DNA-binding region" description="Homeobox" evidence="6">
    <location>
        <begin position="211"/>
        <end position="270"/>
    </location>
</feature>
<dbReference type="PRINTS" id="PR00024">
    <property type="entry name" value="HOMEOBOX"/>
</dbReference>
<evidence type="ECO:0000256" key="3">
    <source>
        <dbReference type="ARBA" id="ARBA00023125"/>
    </source>
</evidence>
<dbReference type="InterPro" id="IPR009057">
    <property type="entry name" value="Homeodomain-like_sf"/>
</dbReference>
<dbReference type="InterPro" id="IPR046333">
    <property type="entry name" value="HXA10/ABDB-like"/>
</dbReference>
<evidence type="ECO:0000256" key="6">
    <source>
        <dbReference type="PROSITE-ProRule" id="PRU00108"/>
    </source>
</evidence>
<evidence type="ECO:0000256" key="1">
    <source>
        <dbReference type="ARBA" id="ARBA00004123"/>
    </source>
</evidence>
<dbReference type="GO" id="GO:0000978">
    <property type="term" value="F:RNA polymerase II cis-regulatory region sequence-specific DNA binding"/>
    <property type="evidence" value="ECO:0007669"/>
    <property type="project" value="TreeGrafter"/>
</dbReference>
<comment type="caution">
    <text evidence="10">The sequence shown here is derived from an EMBL/GenBank/DDBJ whole genome shotgun (WGS) entry which is preliminary data.</text>
</comment>
<keyword evidence="3 6" id="KW-0238">DNA-binding</keyword>
<protein>
    <recommendedName>
        <fullName evidence="9">Homeobox domain-containing protein</fullName>
    </recommendedName>
</protein>
<comment type="subcellular location">
    <subcellularLocation>
        <location evidence="1 6 7">Nucleus</location>
    </subcellularLocation>
</comment>
<dbReference type="GO" id="GO:0000981">
    <property type="term" value="F:DNA-binding transcription factor activity, RNA polymerase II-specific"/>
    <property type="evidence" value="ECO:0007669"/>
    <property type="project" value="InterPro"/>
</dbReference>
<sequence length="350" mass="39893">MRRYQTVSRQAYTPGRRPIVLCRLLDDILKRTRKPRDFIRGEPMMDSTTSILARTGLQYSASSVTAAGLAAGQAQDTRRTLLAAGAAQNGWPGAGAYSASESSAHTPCNFPPYSNLTASASANAHKASSYPGVPSSMDLMTNCQQMQLNTLNSLPPRTFPFYGDMYQPGHAVMGGGGIFSDLAQTMPALPRFDDSGAYLNDTSNTSNEPRQRKKRKPYTRYQLMVLENEFMNSSFLTRQSRWEIACKLQLTERQILHPFSEPRQRKKRKPYTRYQTMVLENEFLNNSYITRQKRWEISCKLHLSERQVKVWFQNRRMKRKKMNDRVKMLVKDETINGVGMSHVEPSHMQV</sequence>
<accession>A0A8S4MYZ0</accession>